<dbReference type="Pfam" id="PF10650">
    <property type="entry name" value="zf-C3H1"/>
    <property type="match status" value="1"/>
</dbReference>
<comment type="caution">
    <text evidence="3">The sequence shown here is derived from an EMBL/GenBank/DDBJ whole genome shotgun (WGS) entry which is preliminary data.</text>
</comment>
<sequence length="1185" mass="124456">MAQNIPFLFGAGGGPPAPPAPPQPQQQMTSNAQQQTNGVAPQAQQAAFLQNALLPGMDMSALNGISPAQLALIGQLFQSGALNLPQVPIAPQPPAPTTAAAIVLPSATQAHSEEVTAPSYQEDVEMDKEDGELEEGEELDASREREFLRPPPTGPRKRSASPGDQYGSADRRASFQDPRISENPAKARKVSEQRSNEQAGKQGASPSMSRRTTTNGQSNGRRMIDAGSAARKFVLQMHNAGYSFEQLAKEVPNHTALRSMYKALNLPLPPASAAPHVAQMDGTVPSPLQQPRPNGTAASHTYSAAVGDRKVSATSKPAPAKPALPANREEYLARLAKLKTKPTASGVTPPTPKPAEQPKPLPTNAVTEPEPAVLLTAPTPNSKPAAFKSTVKTDLLKERLAKLKAEQAAKMAAASSSSDAPAVSSPLARPAPTTASSIPQPAGVAAYNGLGAGLGESVAKSFSSTQLPATGLTTTVPAQAPQQHIPTPLQTSFSSAPPTPNRPASALPGLFRLPGLFMGGTPTQASPIMQQPQRHIPPPPPPPPAPKPVLSAVLPGQPKTAFVNHDVSAASPVPSPAPLTIARRRPVAADFDNDVPASTVPSVSKRPVFGQSRSNSESERLIIEVSEDEDDIDDEPTPVASASKASFGYGKLSNFPPKPSFSSAPGTPGGVTPLSAAEHAERMKAHDVELDRIRRRLAEQEAKKLAKSKGAVDQQGVPTPASGKSTPMPQAVAEIVPATLAINVPTTTRQSLSAAALARQHERASLMVRQQELTEQLSRASSASVAPSSASGEAIVPVALTGGNPIIAKPAPIEAKSNVQAVDSEADTAPNGEQMEVSSDEEGELSDDAADLPEQTGNGAAAVSVPYDDDKIGSQASTVGTSQPGLEDAAVAHASNTLPMAVDEVTPVAATESRPESVRDNGNGVDEPMDEESSEEDDVDDLDDLDAPNPQTDKVANGDEGLLGDDSTSASSTPASDDDEEDYEPKLINPFANGNGEADAAIPDVNDAEPVVTQRRVDGDLAPELQPSKEQQTAIADHQEPPPQTSYFKPYESALSRFHDYRYHPDYLSNVRGGFKSLTYSHKIDSTKTLCQFEAAGGKCNNKQCEHQHFQNMTITDTNLLQELGTSRMPANGPAEEKRWKEGLGNVVKQLRSTSIGKDANAIAARIAEYRRDFLGDPTKTLNLG</sequence>
<feature type="region of interest" description="Disordered" evidence="1">
    <location>
        <begin position="285"/>
        <end position="327"/>
    </location>
</feature>
<feature type="region of interest" description="Disordered" evidence="1">
    <location>
        <begin position="339"/>
        <end position="366"/>
    </location>
</feature>
<feature type="compositionally biased region" description="Low complexity" evidence="1">
    <location>
        <begin position="965"/>
        <end position="975"/>
    </location>
</feature>
<dbReference type="AlphaFoldDB" id="A0AAV9JI12"/>
<feature type="domain" description="Putative zinc-finger" evidence="2">
    <location>
        <begin position="1090"/>
        <end position="1110"/>
    </location>
</feature>
<feature type="region of interest" description="Disordered" evidence="1">
    <location>
        <begin position="108"/>
        <end position="222"/>
    </location>
</feature>
<dbReference type="InterPro" id="IPR019607">
    <property type="entry name" value="Putative_zinc-finger_domain"/>
</dbReference>
<dbReference type="Proteomes" id="UP001324427">
    <property type="component" value="Unassembled WGS sequence"/>
</dbReference>
<reference evidence="3 4" key="1">
    <citation type="submission" date="2021-11" db="EMBL/GenBank/DDBJ databases">
        <title>Black yeast isolated from Biological Soil Crust.</title>
        <authorList>
            <person name="Kurbessoian T."/>
        </authorList>
    </citation>
    <scope>NUCLEOTIDE SEQUENCE [LARGE SCALE GENOMIC DNA]</scope>
    <source>
        <strain evidence="3 4">CCFEE 5522</strain>
    </source>
</reference>
<name>A0AAV9JI12_9PEZI</name>
<feature type="compositionally biased region" description="Polar residues" evidence="1">
    <location>
        <begin position="196"/>
        <end position="220"/>
    </location>
</feature>
<feature type="compositionally biased region" description="Polar residues" evidence="1">
    <location>
        <begin position="524"/>
        <end position="533"/>
    </location>
</feature>
<evidence type="ECO:0000313" key="3">
    <source>
        <dbReference type="EMBL" id="KAK4544744.1"/>
    </source>
</evidence>
<feature type="compositionally biased region" description="Low complexity" evidence="1">
    <location>
        <begin position="316"/>
        <end position="326"/>
    </location>
</feature>
<feature type="compositionally biased region" description="Pro residues" evidence="1">
    <location>
        <begin position="349"/>
        <end position="361"/>
    </location>
</feature>
<protein>
    <recommendedName>
        <fullName evidence="2">Putative zinc-finger domain-containing protein</fullName>
    </recommendedName>
</protein>
<accession>A0AAV9JI12</accession>
<dbReference type="InterPro" id="IPR039278">
    <property type="entry name" value="Red1"/>
</dbReference>
<dbReference type="PANTHER" id="PTHR21563">
    <property type="entry name" value="ZINC FINGER C3H1 DOMAIN-CONTAINING PROTEIN"/>
    <property type="match status" value="1"/>
</dbReference>
<feature type="compositionally biased region" description="Pro residues" evidence="1">
    <location>
        <begin position="15"/>
        <end position="24"/>
    </location>
</feature>
<dbReference type="EMBL" id="JAVFHQ010000023">
    <property type="protein sequence ID" value="KAK4544744.1"/>
    <property type="molecule type" value="Genomic_DNA"/>
</dbReference>
<feature type="compositionally biased region" description="Acidic residues" evidence="1">
    <location>
        <begin position="927"/>
        <end position="946"/>
    </location>
</feature>
<dbReference type="GO" id="GO:0005634">
    <property type="term" value="C:nucleus"/>
    <property type="evidence" value="ECO:0007669"/>
    <property type="project" value="TreeGrafter"/>
</dbReference>
<feature type="region of interest" description="Disordered" evidence="1">
    <location>
        <begin position="818"/>
        <end position="1009"/>
    </location>
</feature>
<feature type="region of interest" description="Disordered" evidence="1">
    <location>
        <begin position="524"/>
        <end position="545"/>
    </location>
</feature>
<keyword evidence="4" id="KW-1185">Reference proteome</keyword>
<feature type="compositionally biased region" description="Acidic residues" evidence="1">
    <location>
        <begin position="122"/>
        <end position="139"/>
    </location>
</feature>
<feature type="compositionally biased region" description="Low complexity" evidence="1">
    <location>
        <begin position="412"/>
        <end position="428"/>
    </location>
</feature>
<gene>
    <name evidence="3" type="ORF">LTR36_003993</name>
</gene>
<evidence type="ECO:0000256" key="1">
    <source>
        <dbReference type="SAM" id="MobiDB-lite"/>
    </source>
</evidence>
<feature type="compositionally biased region" description="Polar residues" evidence="1">
    <location>
        <begin position="286"/>
        <end position="302"/>
    </location>
</feature>
<feature type="region of interest" description="Disordered" evidence="1">
    <location>
        <begin position="9"/>
        <end position="43"/>
    </location>
</feature>
<organism evidence="3 4">
    <name type="scientific">Oleoguttula mirabilis</name>
    <dbReference type="NCBI Taxonomy" id="1507867"/>
    <lineage>
        <taxon>Eukaryota</taxon>
        <taxon>Fungi</taxon>
        <taxon>Dikarya</taxon>
        <taxon>Ascomycota</taxon>
        <taxon>Pezizomycotina</taxon>
        <taxon>Dothideomycetes</taxon>
        <taxon>Dothideomycetidae</taxon>
        <taxon>Mycosphaerellales</taxon>
        <taxon>Teratosphaeriaceae</taxon>
        <taxon>Oleoguttula</taxon>
    </lineage>
</organism>
<dbReference type="PRINTS" id="PR01217">
    <property type="entry name" value="PRICHEXTENSN"/>
</dbReference>
<proteinExistence type="predicted"/>
<feature type="compositionally biased region" description="Pro residues" evidence="1">
    <location>
        <begin position="535"/>
        <end position="545"/>
    </location>
</feature>
<feature type="compositionally biased region" description="Acidic residues" evidence="1">
    <location>
        <begin position="838"/>
        <end position="851"/>
    </location>
</feature>
<dbReference type="GO" id="GO:0000178">
    <property type="term" value="C:exosome (RNase complex)"/>
    <property type="evidence" value="ECO:0007669"/>
    <property type="project" value="TreeGrafter"/>
</dbReference>
<evidence type="ECO:0000259" key="2">
    <source>
        <dbReference type="Pfam" id="PF10650"/>
    </source>
</evidence>
<feature type="compositionally biased region" description="Polar residues" evidence="1">
    <location>
        <begin position="874"/>
        <end position="884"/>
    </location>
</feature>
<feature type="compositionally biased region" description="Low complexity" evidence="1">
    <location>
        <begin position="25"/>
        <end position="35"/>
    </location>
</feature>
<dbReference type="PANTHER" id="PTHR21563:SF3">
    <property type="entry name" value="ZINC FINGER C3H1 DOMAIN-CONTAINING PROTEIN"/>
    <property type="match status" value="1"/>
</dbReference>
<evidence type="ECO:0000313" key="4">
    <source>
        <dbReference type="Proteomes" id="UP001324427"/>
    </source>
</evidence>
<feature type="region of interest" description="Disordered" evidence="1">
    <location>
        <begin position="412"/>
        <end position="440"/>
    </location>
</feature>
<feature type="region of interest" description="Disordered" evidence="1">
    <location>
        <begin position="601"/>
        <end position="674"/>
    </location>
</feature>
<feature type="region of interest" description="Disordered" evidence="1">
    <location>
        <begin position="699"/>
        <end position="728"/>
    </location>
</feature>
<feature type="compositionally biased region" description="Acidic residues" evidence="1">
    <location>
        <begin position="625"/>
        <end position="636"/>
    </location>
</feature>